<feature type="domain" description="DUF7668" evidence="1">
    <location>
        <begin position="20"/>
        <end position="125"/>
    </location>
</feature>
<protein>
    <recommendedName>
        <fullName evidence="1">DUF7668 domain-containing protein</fullName>
    </recommendedName>
</protein>
<proteinExistence type="predicted"/>
<gene>
    <name evidence="2" type="ORF">OR16_26403</name>
</gene>
<dbReference type="EMBL" id="AHJE01000067">
    <property type="protein sequence ID" value="EHP40344.1"/>
    <property type="molecule type" value="Genomic_DNA"/>
</dbReference>
<sequence length="125" mass="13879">MSPSSSVEAALLQYVELWVCRLAQGDWDAAMALIETFNHYGVRWTASDVRRALADYGKGVEPVVTDPRKLIQEPRASVIAFDDGTGYAVDYDLPLDGAWSDLTAQFEFLLSGDKYLATLHDLHVL</sequence>
<evidence type="ECO:0000313" key="3">
    <source>
        <dbReference type="Proteomes" id="UP000005808"/>
    </source>
</evidence>
<dbReference type="InterPro" id="IPR056085">
    <property type="entry name" value="DUF7668"/>
</dbReference>
<evidence type="ECO:0000259" key="1">
    <source>
        <dbReference type="Pfam" id="PF24705"/>
    </source>
</evidence>
<dbReference type="Pfam" id="PF24705">
    <property type="entry name" value="DUF7668"/>
    <property type="match status" value="1"/>
</dbReference>
<dbReference type="Proteomes" id="UP000005808">
    <property type="component" value="Unassembled WGS sequence"/>
</dbReference>
<evidence type="ECO:0000313" key="2">
    <source>
        <dbReference type="EMBL" id="EHP40344.1"/>
    </source>
</evidence>
<organism evidence="2 3">
    <name type="scientific">Cupriavidus basilensis OR16</name>
    <dbReference type="NCBI Taxonomy" id="1127483"/>
    <lineage>
        <taxon>Bacteria</taxon>
        <taxon>Pseudomonadati</taxon>
        <taxon>Pseudomonadota</taxon>
        <taxon>Betaproteobacteria</taxon>
        <taxon>Burkholderiales</taxon>
        <taxon>Burkholderiaceae</taxon>
        <taxon>Cupriavidus</taxon>
    </lineage>
</organism>
<dbReference type="AlphaFoldDB" id="H1SAW7"/>
<reference evidence="2 3" key="1">
    <citation type="journal article" date="2012" name="J. Bacteriol.">
        <title>De Novo Genome Project of Cupriavidus basilensis OR16.</title>
        <authorList>
            <person name="Cserhati M."/>
            <person name="Kriszt B."/>
            <person name="Szoboszlay S."/>
            <person name="Toth A."/>
            <person name="Szabo I."/>
            <person name="Tancsics A."/>
            <person name="Nagy I."/>
            <person name="Horvath B."/>
            <person name="Nagy I."/>
            <person name="Kukolya J."/>
        </authorList>
    </citation>
    <scope>NUCLEOTIDE SEQUENCE [LARGE SCALE GENOMIC DNA]</scope>
    <source>
        <strain evidence="2 3">OR16</strain>
    </source>
</reference>
<accession>H1SAW7</accession>
<comment type="caution">
    <text evidence="2">The sequence shown here is derived from an EMBL/GenBank/DDBJ whole genome shotgun (WGS) entry which is preliminary data.</text>
</comment>
<name>H1SAW7_9BURK</name>